<feature type="transmembrane region" description="Helical" evidence="4">
    <location>
        <begin position="330"/>
        <end position="348"/>
    </location>
</feature>
<dbReference type="InterPro" id="IPR036259">
    <property type="entry name" value="MFS_trans_sf"/>
</dbReference>
<feature type="transmembrane region" description="Helical" evidence="4">
    <location>
        <begin position="451"/>
        <end position="470"/>
    </location>
</feature>
<evidence type="ECO:0000256" key="4">
    <source>
        <dbReference type="SAM" id="Phobius"/>
    </source>
</evidence>
<dbReference type="CDD" id="cd17353">
    <property type="entry name" value="MFS_OFA_like"/>
    <property type="match status" value="1"/>
</dbReference>
<keyword evidence="7" id="KW-1185">Reference proteome</keyword>
<feature type="transmembrane region" description="Helical" evidence="4">
    <location>
        <begin position="186"/>
        <end position="208"/>
    </location>
</feature>
<feature type="domain" description="Major facilitator superfamily (MFS) profile" evidence="5">
    <location>
        <begin position="1"/>
        <end position="475"/>
    </location>
</feature>
<evidence type="ECO:0000256" key="3">
    <source>
        <dbReference type="ARBA" id="ARBA00023136"/>
    </source>
</evidence>
<feature type="transmembrane region" description="Helical" evidence="4">
    <location>
        <begin position="149"/>
        <end position="174"/>
    </location>
</feature>
<dbReference type="SUPFAM" id="SSF103473">
    <property type="entry name" value="MFS general substrate transporter"/>
    <property type="match status" value="1"/>
</dbReference>
<keyword evidence="2 4" id="KW-1133">Transmembrane helix</keyword>
<reference evidence="6 7" key="1">
    <citation type="submission" date="2021-12" db="EMBL/GenBank/DDBJ databases">
        <title>Genome sequencing of bacteria with rrn-lacking chromosome and rrn-plasmid.</title>
        <authorList>
            <person name="Anda M."/>
            <person name="Iwasaki W."/>
        </authorList>
    </citation>
    <scope>NUCLEOTIDE SEQUENCE [LARGE SCALE GENOMIC DNA]</scope>
    <source>
        <strain evidence="6 7">DSM 100852</strain>
    </source>
</reference>
<dbReference type="RefSeq" id="WP_338394120.1">
    <property type="nucleotide sequence ID" value="NZ_AP025314.1"/>
</dbReference>
<feature type="transmembrane region" description="Helical" evidence="4">
    <location>
        <begin position="354"/>
        <end position="378"/>
    </location>
</feature>
<gene>
    <name evidence="6" type="ORF">FUAX_13240</name>
</gene>
<feature type="transmembrane region" description="Helical" evidence="4">
    <location>
        <begin position="60"/>
        <end position="78"/>
    </location>
</feature>
<feature type="transmembrane region" description="Helical" evidence="4">
    <location>
        <begin position="116"/>
        <end position="137"/>
    </location>
</feature>
<dbReference type="Pfam" id="PF07690">
    <property type="entry name" value="MFS_1"/>
    <property type="match status" value="1"/>
</dbReference>
<dbReference type="InterPro" id="IPR011701">
    <property type="entry name" value="MFS"/>
</dbReference>
<evidence type="ECO:0000256" key="1">
    <source>
        <dbReference type="ARBA" id="ARBA00022692"/>
    </source>
</evidence>
<evidence type="ECO:0000313" key="7">
    <source>
        <dbReference type="Proteomes" id="UP001348817"/>
    </source>
</evidence>
<keyword evidence="1 4" id="KW-0812">Transmembrane</keyword>
<dbReference type="GO" id="GO:0022857">
    <property type="term" value="F:transmembrane transporter activity"/>
    <property type="evidence" value="ECO:0007669"/>
    <property type="project" value="InterPro"/>
</dbReference>
<dbReference type="EMBL" id="AP025314">
    <property type="protein sequence ID" value="BDD08892.1"/>
    <property type="molecule type" value="Genomic_DNA"/>
</dbReference>
<evidence type="ECO:0000256" key="2">
    <source>
        <dbReference type="ARBA" id="ARBA00022989"/>
    </source>
</evidence>
<dbReference type="PANTHER" id="PTHR11360:SF317">
    <property type="entry name" value="MAJOR FACILITATOR SUPERFAMILY (MFS) PROFILE DOMAIN-CONTAINING PROTEIN-RELATED"/>
    <property type="match status" value="1"/>
</dbReference>
<dbReference type="InterPro" id="IPR050327">
    <property type="entry name" value="Proton-linked_MCT"/>
</dbReference>
<organism evidence="6 7">
    <name type="scientific">Fulvitalea axinellae</name>
    <dbReference type="NCBI Taxonomy" id="1182444"/>
    <lineage>
        <taxon>Bacteria</taxon>
        <taxon>Pseudomonadati</taxon>
        <taxon>Bacteroidota</taxon>
        <taxon>Cytophagia</taxon>
        <taxon>Cytophagales</taxon>
        <taxon>Persicobacteraceae</taxon>
        <taxon>Fulvitalea</taxon>
    </lineage>
</organism>
<dbReference type="InterPro" id="IPR020846">
    <property type="entry name" value="MFS_dom"/>
</dbReference>
<dbReference type="Proteomes" id="UP001348817">
    <property type="component" value="Chromosome"/>
</dbReference>
<dbReference type="Gene3D" id="1.20.1250.20">
    <property type="entry name" value="MFS general substrate transporter like domains"/>
    <property type="match status" value="2"/>
</dbReference>
<dbReference type="AlphaFoldDB" id="A0AAU9CLT3"/>
<feature type="transmembrane region" description="Helical" evidence="4">
    <location>
        <begin position="254"/>
        <end position="272"/>
    </location>
</feature>
<evidence type="ECO:0000259" key="5">
    <source>
        <dbReference type="PROSITE" id="PS50850"/>
    </source>
</evidence>
<protein>
    <submittedName>
        <fullName evidence="6">MFS transporter</fullName>
    </submittedName>
</protein>
<feature type="transmembrane region" description="Helical" evidence="4">
    <location>
        <begin position="90"/>
        <end position="110"/>
    </location>
</feature>
<proteinExistence type="predicted"/>
<evidence type="ECO:0000313" key="6">
    <source>
        <dbReference type="EMBL" id="BDD08892.1"/>
    </source>
</evidence>
<feature type="transmembrane region" description="Helical" evidence="4">
    <location>
        <begin position="21"/>
        <end position="40"/>
    </location>
</feature>
<feature type="transmembrane region" description="Helical" evidence="4">
    <location>
        <begin position="390"/>
        <end position="413"/>
    </location>
</feature>
<accession>A0AAU9CLT3</accession>
<dbReference type="KEGG" id="fax:FUAX_13240"/>
<feature type="transmembrane region" description="Helical" evidence="4">
    <location>
        <begin position="292"/>
        <end position="309"/>
    </location>
</feature>
<sequence length="481" mass="51584">MGLAKFLDRESIIAKPGFNRWLIPPAGLAIHLSIGQIYSYSVVKSALLNLEGVSWQATDLFWIFSIAIFFLGLSAATFGKWMERVGPRKAMFVAAICFSAGFFVAAAGVYTRQLWLVYLGNGVIGGIGLGIGYISPVSTLMKWFPDKPGFATGMAIMGFGGGAMIAAPVSSALFDHFGGIVEAGKVVAYTTSGVGTALAVMGVFYFFFMMFGMFNIRIPAPNWKPEGWVPKPNANKMVSNAMVDANTAIKTPQFWLLFAVLFLNITAGIGVLEDAKPMILHIFSDARMGAGIGVSAATATGFVGFLSIFNMGGRLGWSTLSDKIGRKNTYLIYQFLGAIVVAMIPMAAGTKNLVIYVILVSTVISFYGGGFGTVPAYLKDLFGTLEVGAIHGRLLMAWSLAGVFGPFLVNYLVEYNHHHVAGKVEALKASMPAGPELSSKLAELEAGSYDMVFYIMAALLIVGVICNVLIKPVDKKYHHQG</sequence>
<dbReference type="PANTHER" id="PTHR11360">
    <property type="entry name" value="MONOCARBOXYLATE TRANSPORTER"/>
    <property type="match status" value="1"/>
</dbReference>
<name>A0AAU9CLT3_9BACT</name>
<keyword evidence="3 4" id="KW-0472">Membrane</keyword>
<dbReference type="PROSITE" id="PS50850">
    <property type="entry name" value="MFS"/>
    <property type="match status" value="1"/>
</dbReference>